<sequence>MIHTSLCLLTALALLSACKPAPVSAEDESYATGTSVAAVDASEAPLATAAPTLNPTSASTGTCREEKGELEAQKLADRCRQVSPATHPPCHIDNACRLIQGEIDRACALYGPDEKKPSQCNG</sequence>
<feature type="compositionally biased region" description="Low complexity" evidence="1">
    <location>
        <begin position="46"/>
        <end position="60"/>
    </location>
</feature>
<feature type="region of interest" description="Disordered" evidence="1">
    <location>
        <begin position="46"/>
        <end position="67"/>
    </location>
</feature>
<dbReference type="RefSeq" id="WP_272746546.1">
    <property type="nucleotide sequence ID" value="NZ_JAQQKX010000001.1"/>
</dbReference>
<evidence type="ECO:0008006" key="5">
    <source>
        <dbReference type="Google" id="ProtNLM"/>
    </source>
</evidence>
<reference evidence="3 4" key="1">
    <citation type="submission" date="2023-01" db="EMBL/GenBank/DDBJ databases">
        <title>Novel species of the genus Asticcacaulis isolated from rivers.</title>
        <authorList>
            <person name="Lu H."/>
        </authorList>
    </citation>
    <scope>NUCLEOTIDE SEQUENCE [LARGE SCALE GENOMIC DNA]</scope>
    <source>
        <strain evidence="3 4">BYS171W</strain>
    </source>
</reference>
<organism evidence="3 4">
    <name type="scientific">Asticcacaulis aquaticus</name>
    <dbReference type="NCBI Taxonomy" id="2984212"/>
    <lineage>
        <taxon>Bacteria</taxon>
        <taxon>Pseudomonadati</taxon>
        <taxon>Pseudomonadota</taxon>
        <taxon>Alphaproteobacteria</taxon>
        <taxon>Caulobacterales</taxon>
        <taxon>Caulobacteraceae</taxon>
        <taxon>Asticcacaulis</taxon>
    </lineage>
</organism>
<feature type="chain" id="PRO_5047176834" description="Secreted protein" evidence="2">
    <location>
        <begin position="26"/>
        <end position="122"/>
    </location>
</feature>
<evidence type="ECO:0000256" key="1">
    <source>
        <dbReference type="SAM" id="MobiDB-lite"/>
    </source>
</evidence>
<feature type="signal peptide" evidence="2">
    <location>
        <begin position="1"/>
        <end position="25"/>
    </location>
</feature>
<evidence type="ECO:0000256" key="2">
    <source>
        <dbReference type="SAM" id="SignalP"/>
    </source>
</evidence>
<name>A0ABT5HPP2_9CAUL</name>
<dbReference type="Proteomes" id="UP001214854">
    <property type="component" value="Unassembled WGS sequence"/>
</dbReference>
<keyword evidence="4" id="KW-1185">Reference proteome</keyword>
<accession>A0ABT5HPP2</accession>
<gene>
    <name evidence="3" type="ORF">PQU92_02045</name>
</gene>
<proteinExistence type="predicted"/>
<protein>
    <recommendedName>
        <fullName evidence="5">Secreted protein</fullName>
    </recommendedName>
</protein>
<evidence type="ECO:0000313" key="3">
    <source>
        <dbReference type="EMBL" id="MDC7682037.1"/>
    </source>
</evidence>
<evidence type="ECO:0000313" key="4">
    <source>
        <dbReference type="Proteomes" id="UP001214854"/>
    </source>
</evidence>
<keyword evidence="2" id="KW-0732">Signal</keyword>
<comment type="caution">
    <text evidence="3">The sequence shown here is derived from an EMBL/GenBank/DDBJ whole genome shotgun (WGS) entry which is preliminary data.</text>
</comment>
<dbReference type="EMBL" id="JAQQKX010000001">
    <property type="protein sequence ID" value="MDC7682037.1"/>
    <property type="molecule type" value="Genomic_DNA"/>
</dbReference>